<name>A0AAV2ZW88_PYXAD</name>
<accession>A0AAV2ZW88</accession>
<dbReference type="AlphaFoldDB" id="A0AAV2ZW88"/>
<comment type="caution">
    <text evidence="1">The sequence shown here is derived from an EMBL/GenBank/DDBJ whole genome shotgun (WGS) entry which is preliminary data.</text>
</comment>
<reference evidence="1" key="1">
    <citation type="thesis" date="2020" institute="ProQuest LLC" country="789 East Eisenhower Parkway, Ann Arbor, MI, USA">
        <title>Comparative Genomics and Chromosome Evolution.</title>
        <authorList>
            <person name="Mudd A.B."/>
        </authorList>
    </citation>
    <scope>NUCLEOTIDE SEQUENCE</scope>
    <source>
        <strain evidence="1">1538</strain>
        <tissue evidence="1">Blood</tissue>
    </source>
</reference>
<dbReference type="Proteomes" id="UP001181693">
    <property type="component" value="Unassembled WGS sequence"/>
</dbReference>
<proteinExistence type="predicted"/>
<evidence type="ECO:0000313" key="1">
    <source>
        <dbReference type="EMBL" id="DBA22814.1"/>
    </source>
</evidence>
<evidence type="ECO:0000313" key="2">
    <source>
        <dbReference type="Proteomes" id="UP001181693"/>
    </source>
</evidence>
<protein>
    <submittedName>
        <fullName evidence="1">Uncharacterized protein</fullName>
    </submittedName>
</protein>
<sequence length="80" mass="9002">MTLPLLRDKNGIQASMLYMRSSQPCAGVRKQQSSKGQGLHSQITDLSTHRSDLFLSAMPHKKKRALSLTQHKTLPYQIIP</sequence>
<keyword evidence="2" id="KW-1185">Reference proteome</keyword>
<organism evidence="1 2">
    <name type="scientific">Pyxicephalus adspersus</name>
    <name type="common">African bullfrog</name>
    <dbReference type="NCBI Taxonomy" id="30357"/>
    <lineage>
        <taxon>Eukaryota</taxon>
        <taxon>Metazoa</taxon>
        <taxon>Chordata</taxon>
        <taxon>Craniata</taxon>
        <taxon>Vertebrata</taxon>
        <taxon>Euteleostomi</taxon>
        <taxon>Amphibia</taxon>
        <taxon>Batrachia</taxon>
        <taxon>Anura</taxon>
        <taxon>Neobatrachia</taxon>
        <taxon>Ranoidea</taxon>
        <taxon>Pyxicephalidae</taxon>
        <taxon>Pyxicephalinae</taxon>
        <taxon>Pyxicephalus</taxon>
    </lineage>
</organism>
<dbReference type="EMBL" id="DYDO01000006">
    <property type="protein sequence ID" value="DBA22814.1"/>
    <property type="molecule type" value="Genomic_DNA"/>
</dbReference>
<gene>
    <name evidence="1" type="ORF">GDO54_013813</name>
</gene>